<protein>
    <submittedName>
        <fullName evidence="1">Glycosyl transferase-like sugar-binding protein</fullName>
    </submittedName>
</protein>
<dbReference type="RefSeq" id="WP_045973207.1">
    <property type="nucleotide sequence ID" value="NZ_CAWOYN010000053.1"/>
</dbReference>
<dbReference type="Proteomes" id="UP000324170">
    <property type="component" value="Unassembled WGS sequence"/>
</dbReference>
<reference evidence="1 2" key="1">
    <citation type="submission" date="2019-07" db="EMBL/GenBank/DDBJ databases">
        <title>Genomic Encyclopedia of Type Strains, Phase I: the one thousand microbial genomes (KMG-I) project.</title>
        <authorList>
            <person name="Kyrpides N."/>
        </authorList>
    </citation>
    <scope>NUCLEOTIDE SEQUENCE [LARGE SCALE GENOMIC DNA]</scope>
    <source>
        <strain evidence="1 2">DSM 17909</strain>
    </source>
</reference>
<dbReference type="InterPro" id="IPR029044">
    <property type="entry name" value="Nucleotide-diphossugar_trans"/>
</dbReference>
<keyword evidence="2" id="KW-1185">Reference proteome</keyword>
<gene>
    <name evidence="1" type="ORF">LY16_02750</name>
</gene>
<name>A0ABY3NP29_9GAMM</name>
<proteinExistence type="predicted"/>
<dbReference type="InterPro" id="IPR007577">
    <property type="entry name" value="GlycoTrfase_DXD_sugar-bd_CS"/>
</dbReference>
<evidence type="ECO:0000313" key="2">
    <source>
        <dbReference type="Proteomes" id="UP000324170"/>
    </source>
</evidence>
<accession>A0ABY3NP29</accession>
<organism evidence="1 2">
    <name type="scientific">Xenorhabdus doucetiae</name>
    <dbReference type="NCBI Taxonomy" id="351671"/>
    <lineage>
        <taxon>Bacteria</taxon>
        <taxon>Pseudomonadati</taxon>
        <taxon>Pseudomonadota</taxon>
        <taxon>Gammaproteobacteria</taxon>
        <taxon>Enterobacterales</taxon>
        <taxon>Morganellaceae</taxon>
        <taxon>Xenorhabdus</taxon>
    </lineage>
</organism>
<dbReference type="EMBL" id="VNHN01000053">
    <property type="protein sequence ID" value="TYP01241.1"/>
    <property type="molecule type" value="Genomic_DNA"/>
</dbReference>
<dbReference type="SUPFAM" id="SSF53448">
    <property type="entry name" value="Nucleotide-diphospho-sugar transferases"/>
    <property type="match status" value="1"/>
</dbReference>
<evidence type="ECO:0000313" key="1">
    <source>
        <dbReference type="EMBL" id="TYP01241.1"/>
    </source>
</evidence>
<sequence>MGSIQDPMLNCFSYFTKMKKKSDNARRYGEYVDLMNYLQHIYRINLKGNYHNYASSSDIARLVILYMEGGIYLDADVELSDTSIKNMLGRGSARFADLRLKSGIGIGDCSGQGWQHFGAPYNRFGNAIIASLAQSKEIFKILLKMAIQIKKHHLSIQMYESPKADEICRVKRFNKYHEVDKRVDLALKLNNANQINLDTRCGIQDPVWRTGIDPHQRNVAYSREIRRIDYTTDITGPDFDEDPFT</sequence>
<comment type="caution">
    <text evidence="1">The sequence shown here is derived from an EMBL/GenBank/DDBJ whole genome shotgun (WGS) entry which is preliminary data.</text>
</comment>
<dbReference type="Pfam" id="PF04488">
    <property type="entry name" value="Gly_transf_sug"/>
    <property type="match status" value="1"/>
</dbReference>
<dbReference type="Gene3D" id="3.90.550.20">
    <property type="match status" value="1"/>
</dbReference>